<organism evidence="2 3">
    <name type="scientific">Candidatus Kaiserbacteria bacterium RIFCSPHIGHO2_02_FULL_55_20</name>
    <dbReference type="NCBI Taxonomy" id="1798497"/>
    <lineage>
        <taxon>Bacteria</taxon>
        <taxon>Candidatus Kaiseribacteriota</taxon>
    </lineage>
</organism>
<dbReference type="EMBL" id="MFLK01000007">
    <property type="protein sequence ID" value="OGG66425.1"/>
    <property type="molecule type" value="Genomic_DNA"/>
</dbReference>
<accession>A0A1F6DYC2</accession>
<keyword evidence="1" id="KW-0175">Coiled coil</keyword>
<proteinExistence type="predicted"/>
<dbReference type="AlphaFoldDB" id="A0A1F6DYC2"/>
<feature type="coiled-coil region" evidence="1">
    <location>
        <begin position="22"/>
        <end position="84"/>
    </location>
</feature>
<reference evidence="2 3" key="1">
    <citation type="journal article" date="2016" name="Nat. Commun.">
        <title>Thousands of microbial genomes shed light on interconnected biogeochemical processes in an aquifer system.</title>
        <authorList>
            <person name="Anantharaman K."/>
            <person name="Brown C.T."/>
            <person name="Hug L.A."/>
            <person name="Sharon I."/>
            <person name="Castelle C.J."/>
            <person name="Probst A.J."/>
            <person name="Thomas B.C."/>
            <person name="Singh A."/>
            <person name="Wilkins M.J."/>
            <person name="Karaoz U."/>
            <person name="Brodie E.L."/>
            <person name="Williams K.H."/>
            <person name="Hubbard S.S."/>
            <person name="Banfield J.F."/>
        </authorList>
    </citation>
    <scope>NUCLEOTIDE SEQUENCE [LARGE SCALE GENOMIC DNA]</scope>
</reference>
<evidence type="ECO:0000313" key="3">
    <source>
        <dbReference type="Proteomes" id="UP000177652"/>
    </source>
</evidence>
<evidence type="ECO:0000313" key="2">
    <source>
        <dbReference type="EMBL" id="OGG66425.1"/>
    </source>
</evidence>
<sequence length="170" mass="19575">MVNEDKLKTHLIGYKANNVGVKRKTENALRDIEQEISELAREKKDVLEQYAKGLLKRDIYGKKCDEYDQKIDAEKSERNKLLSTVPALHKKSVIDESVGKYCGSLKNRLEKCADFNARRQLLLDYLYKITFARGRVELHGSIPMHLDAYLDPEQTSEAKETKFVIASKIK</sequence>
<protein>
    <submittedName>
        <fullName evidence="2">Uncharacterized protein</fullName>
    </submittedName>
</protein>
<gene>
    <name evidence="2" type="ORF">A3D71_02545</name>
</gene>
<comment type="caution">
    <text evidence="2">The sequence shown here is derived from an EMBL/GenBank/DDBJ whole genome shotgun (WGS) entry which is preliminary data.</text>
</comment>
<evidence type="ECO:0000256" key="1">
    <source>
        <dbReference type="SAM" id="Coils"/>
    </source>
</evidence>
<dbReference type="Proteomes" id="UP000177652">
    <property type="component" value="Unassembled WGS sequence"/>
</dbReference>
<name>A0A1F6DYC2_9BACT</name>